<evidence type="ECO:0000313" key="1">
    <source>
        <dbReference type="EMBL" id="PIS15321.1"/>
    </source>
</evidence>
<proteinExistence type="predicted"/>
<gene>
    <name evidence="1" type="ORF">COT63_00565</name>
</gene>
<organism evidence="1 2">
    <name type="scientific">Candidatus Shapirobacteria bacterium CG09_land_8_20_14_0_10_38_17</name>
    <dbReference type="NCBI Taxonomy" id="1974884"/>
    <lineage>
        <taxon>Bacteria</taxon>
        <taxon>Candidatus Shapironibacteriota</taxon>
    </lineage>
</organism>
<comment type="caution">
    <text evidence="1">The sequence shown here is derived from an EMBL/GenBank/DDBJ whole genome shotgun (WGS) entry which is preliminary data.</text>
</comment>
<protein>
    <submittedName>
        <fullName evidence="1">Uncharacterized protein</fullName>
    </submittedName>
</protein>
<reference evidence="2" key="1">
    <citation type="submission" date="2017-09" db="EMBL/GenBank/DDBJ databases">
        <title>Depth-based differentiation of microbial function through sediment-hosted aquifers and enrichment of novel symbionts in the deep terrestrial subsurface.</title>
        <authorList>
            <person name="Probst A.J."/>
            <person name="Ladd B."/>
            <person name="Jarett J.K."/>
            <person name="Geller-Mcgrath D.E."/>
            <person name="Sieber C.M.K."/>
            <person name="Emerson J.B."/>
            <person name="Anantharaman K."/>
            <person name="Thomas B.C."/>
            <person name="Malmstrom R."/>
            <person name="Stieglmeier M."/>
            <person name="Klingl A."/>
            <person name="Woyke T."/>
            <person name="Ryan C.M."/>
            <person name="Banfield J.F."/>
        </authorList>
    </citation>
    <scope>NUCLEOTIDE SEQUENCE [LARGE SCALE GENOMIC DNA]</scope>
</reference>
<dbReference type="AlphaFoldDB" id="A0A2H0WRS5"/>
<sequence length="127" mass="14223">MKRLLRVALLVILLAGVVYGVKNYHQIDQKDRILGEWLESPEELVNPVFEKANEGIEYFSGAGIKIPEAGSSGDNKEVIANDTKEKVNQLVEIIKELPEKQVIKIKEQIIQEIFPGCQCSCSVTKNN</sequence>
<name>A0A2H0WRS5_9BACT</name>
<dbReference type="EMBL" id="PEZH01000010">
    <property type="protein sequence ID" value="PIS15321.1"/>
    <property type="molecule type" value="Genomic_DNA"/>
</dbReference>
<accession>A0A2H0WRS5</accession>
<evidence type="ECO:0000313" key="2">
    <source>
        <dbReference type="Proteomes" id="UP000231282"/>
    </source>
</evidence>
<dbReference type="Proteomes" id="UP000231282">
    <property type="component" value="Unassembled WGS sequence"/>
</dbReference>